<keyword evidence="14" id="KW-0256">Endoplasmic reticulum</keyword>
<proteinExistence type="inferred from homology"/>
<comment type="catalytic activity">
    <reaction evidence="13 14">
        <text>a very-long-chain (3R)-3-hydroxyacyl-CoA = a very-long-chain (2E)-enoyl-CoA + H2O</text>
        <dbReference type="Rhea" id="RHEA:45812"/>
        <dbReference type="ChEBI" id="CHEBI:15377"/>
        <dbReference type="ChEBI" id="CHEBI:83728"/>
        <dbReference type="ChEBI" id="CHEBI:85440"/>
        <dbReference type="EC" id="4.2.1.134"/>
    </reaction>
</comment>
<evidence type="ECO:0000256" key="8">
    <source>
        <dbReference type="ARBA" id="ARBA00022989"/>
    </source>
</evidence>
<dbReference type="GO" id="GO:0030497">
    <property type="term" value="P:fatty acid elongation"/>
    <property type="evidence" value="ECO:0007669"/>
    <property type="project" value="TreeGrafter"/>
</dbReference>
<evidence type="ECO:0000256" key="10">
    <source>
        <dbReference type="ARBA" id="ARBA00023136"/>
    </source>
</evidence>
<evidence type="ECO:0000256" key="9">
    <source>
        <dbReference type="ARBA" id="ARBA00023098"/>
    </source>
</evidence>
<dbReference type="InterPro" id="IPR007482">
    <property type="entry name" value="Tyr_Pase-like_PTPLA"/>
</dbReference>
<comment type="function">
    <text evidence="14">Catalyzes the third of the four reactions of the long-chain fatty acids elongation cycle. This endoplasmic reticulum-bound enzymatic process, allows the addition of two carbons to the chain of long- and very long-chain fatty acids/VLCFAs per cycle. This enzyme catalyzes the dehydration of the 3-hydroxyacyl-CoA intermediate into trans-2,3-enoyl-CoA, within each cycle of fatty acid elongation. Thereby, it participates to the production of VLCFAs of different chain lengths that are involved in multiple biological processes as precursors of membrane lipids and lipid mediators.</text>
</comment>
<keyword evidence="6 14" id="KW-0812">Transmembrane</keyword>
<evidence type="ECO:0000256" key="13">
    <source>
        <dbReference type="ARBA" id="ARBA00036671"/>
    </source>
</evidence>
<comment type="subcellular location">
    <subcellularLocation>
        <location evidence="14">Endoplasmic reticulum membrane</location>
        <topology evidence="14">Multi-pass membrane protein</topology>
    </subcellularLocation>
    <subcellularLocation>
        <location evidence="1">Membrane</location>
        <topology evidence="1">Multi-pass membrane protein</topology>
    </subcellularLocation>
</comment>
<dbReference type="AlphaFoldDB" id="A0A8E2DZN4"/>
<dbReference type="EMBL" id="KV745459">
    <property type="protein sequence ID" value="OCK74535.1"/>
    <property type="molecule type" value="Genomic_DNA"/>
</dbReference>
<evidence type="ECO:0000256" key="6">
    <source>
        <dbReference type="ARBA" id="ARBA00022692"/>
    </source>
</evidence>
<comment type="pathway">
    <text evidence="2 14">Lipid metabolism; fatty acid biosynthesis.</text>
</comment>
<keyword evidence="11 14" id="KW-0275">Fatty acid biosynthesis</keyword>
<dbReference type="PANTHER" id="PTHR11035">
    <property type="entry name" value="VERY-LONG-CHAIN (3R)-3-HYDROXYACYL-COA DEHYDRATASE"/>
    <property type="match status" value="1"/>
</dbReference>
<evidence type="ECO:0000313" key="15">
    <source>
        <dbReference type="EMBL" id="OCK74535.1"/>
    </source>
</evidence>
<feature type="transmembrane region" description="Helical" evidence="14">
    <location>
        <begin position="61"/>
        <end position="82"/>
    </location>
</feature>
<organism evidence="15 16">
    <name type="scientific">Lepidopterella palustris CBS 459.81</name>
    <dbReference type="NCBI Taxonomy" id="1314670"/>
    <lineage>
        <taxon>Eukaryota</taxon>
        <taxon>Fungi</taxon>
        <taxon>Dikarya</taxon>
        <taxon>Ascomycota</taxon>
        <taxon>Pezizomycotina</taxon>
        <taxon>Dothideomycetes</taxon>
        <taxon>Pleosporomycetidae</taxon>
        <taxon>Mytilinidiales</taxon>
        <taxon>Argynnaceae</taxon>
        <taxon>Lepidopterella</taxon>
    </lineage>
</organism>
<evidence type="ECO:0000313" key="16">
    <source>
        <dbReference type="Proteomes" id="UP000250266"/>
    </source>
</evidence>
<evidence type="ECO:0000256" key="1">
    <source>
        <dbReference type="ARBA" id="ARBA00004141"/>
    </source>
</evidence>
<accession>A0A8E2DZN4</accession>
<keyword evidence="16" id="KW-1185">Reference proteome</keyword>
<keyword evidence="7 14" id="KW-0276">Fatty acid metabolism</keyword>
<dbReference type="PANTHER" id="PTHR11035:SF3">
    <property type="entry name" value="VERY-LONG-CHAIN (3R)-3-HYDROXYACYL-COA DEHYDRATASE"/>
    <property type="match status" value="1"/>
</dbReference>
<feature type="transmembrane region" description="Helical" evidence="14">
    <location>
        <begin position="94"/>
        <end position="122"/>
    </location>
</feature>
<feature type="transmembrane region" description="Helical" evidence="14">
    <location>
        <begin position="183"/>
        <end position="204"/>
    </location>
</feature>
<evidence type="ECO:0000256" key="14">
    <source>
        <dbReference type="RuleBase" id="RU363109"/>
    </source>
</evidence>
<keyword evidence="10 14" id="KW-0472">Membrane</keyword>
<dbReference type="GO" id="GO:0005789">
    <property type="term" value="C:endoplasmic reticulum membrane"/>
    <property type="evidence" value="ECO:0007669"/>
    <property type="project" value="UniProtKB-SubCell"/>
</dbReference>
<feature type="transmembrane region" description="Helical" evidence="14">
    <location>
        <begin position="21"/>
        <end position="41"/>
    </location>
</feature>
<dbReference type="UniPathway" id="UPA00094"/>
<dbReference type="EC" id="4.2.1.134" evidence="4 14"/>
<evidence type="ECO:0000256" key="12">
    <source>
        <dbReference type="ARBA" id="ARBA00023239"/>
    </source>
</evidence>
<reference evidence="15 16" key="1">
    <citation type="journal article" date="2016" name="Nat. Commun.">
        <title>Ectomycorrhizal ecology is imprinted in the genome of the dominant symbiotic fungus Cenococcum geophilum.</title>
        <authorList>
            <consortium name="DOE Joint Genome Institute"/>
            <person name="Peter M."/>
            <person name="Kohler A."/>
            <person name="Ohm R.A."/>
            <person name="Kuo A."/>
            <person name="Krutzmann J."/>
            <person name="Morin E."/>
            <person name="Arend M."/>
            <person name="Barry K.W."/>
            <person name="Binder M."/>
            <person name="Choi C."/>
            <person name="Clum A."/>
            <person name="Copeland A."/>
            <person name="Grisel N."/>
            <person name="Haridas S."/>
            <person name="Kipfer T."/>
            <person name="LaButti K."/>
            <person name="Lindquist E."/>
            <person name="Lipzen A."/>
            <person name="Maire R."/>
            <person name="Meier B."/>
            <person name="Mihaltcheva S."/>
            <person name="Molinier V."/>
            <person name="Murat C."/>
            <person name="Poggeler S."/>
            <person name="Quandt C.A."/>
            <person name="Sperisen C."/>
            <person name="Tritt A."/>
            <person name="Tisserant E."/>
            <person name="Crous P.W."/>
            <person name="Henrissat B."/>
            <person name="Nehls U."/>
            <person name="Egli S."/>
            <person name="Spatafora J.W."/>
            <person name="Grigoriev I.V."/>
            <person name="Martin F.M."/>
        </authorList>
    </citation>
    <scope>NUCLEOTIDE SEQUENCE [LARGE SCALE GENOMIC DNA]</scope>
    <source>
        <strain evidence="15 16">CBS 459.81</strain>
    </source>
</reference>
<evidence type="ECO:0000256" key="4">
    <source>
        <dbReference type="ARBA" id="ARBA00013122"/>
    </source>
</evidence>
<protein>
    <recommendedName>
        <fullName evidence="4 14">Very-long-chain (3R)-3-hydroxyacyl-CoA dehydratase</fullName>
        <ecNumber evidence="4 14">4.2.1.134</ecNumber>
    </recommendedName>
</protein>
<evidence type="ECO:0000256" key="2">
    <source>
        <dbReference type="ARBA" id="ARBA00005194"/>
    </source>
</evidence>
<sequence length="219" mass="24489">MPTQNRQPVAASNSSLKTTYLLSYNFVSAILWLTILGRVVLLSVAGGAEEVYKSTEMFARLTQTVAVLEVMHSLFGIVRAPVTTTLMQVASRLLLVWGIGYNFPQTTATSPAYASMLVAWSFTEVVRYSYFVFVLGGAGVPGALGWLRYNTFYILYPLGVGSETWLIYKAIEPASEWNPLFGYALWAILAIYVPGFYVLFTHMLKQRRRIMRGKGKARD</sequence>
<evidence type="ECO:0000256" key="3">
    <source>
        <dbReference type="ARBA" id="ARBA00007811"/>
    </source>
</evidence>
<evidence type="ECO:0000256" key="5">
    <source>
        <dbReference type="ARBA" id="ARBA00022516"/>
    </source>
</evidence>
<feature type="transmembrane region" description="Helical" evidence="14">
    <location>
        <begin position="154"/>
        <end position="171"/>
    </location>
</feature>
<dbReference type="GO" id="GO:0102158">
    <property type="term" value="F:very-long-chain (3R)-3-hydroxyacyl-CoA dehydratase activity"/>
    <property type="evidence" value="ECO:0007669"/>
    <property type="project" value="UniProtKB-EC"/>
</dbReference>
<dbReference type="OrthoDB" id="46988at2759"/>
<feature type="transmembrane region" description="Helical" evidence="14">
    <location>
        <begin position="128"/>
        <end position="147"/>
    </location>
</feature>
<name>A0A8E2DZN4_9PEZI</name>
<keyword evidence="5 14" id="KW-0444">Lipid biosynthesis</keyword>
<keyword evidence="9 14" id="KW-0443">Lipid metabolism</keyword>
<dbReference type="GO" id="GO:0030148">
    <property type="term" value="P:sphingolipid biosynthetic process"/>
    <property type="evidence" value="ECO:0007669"/>
    <property type="project" value="TreeGrafter"/>
</dbReference>
<keyword evidence="12 14" id="KW-0456">Lyase</keyword>
<dbReference type="Proteomes" id="UP000250266">
    <property type="component" value="Unassembled WGS sequence"/>
</dbReference>
<gene>
    <name evidence="15" type="ORF">K432DRAFT_398012</name>
</gene>
<comment type="similarity">
    <text evidence="3 14">Belongs to the very long-chain fatty acids dehydratase HACD family.</text>
</comment>
<evidence type="ECO:0000256" key="11">
    <source>
        <dbReference type="ARBA" id="ARBA00023160"/>
    </source>
</evidence>
<evidence type="ECO:0000256" key="7">
    <source>
        <dbReference type="ARBA" id="ARBA00022832"/>
    </source>
</evidence>
<dbReference type="Pfam" id="PF04387">
    <property type="entry name" value="PTPLA"/>
    <property type="match status" value="1"/>
</dbReference>
<dbReference type="GO" id="GO:0042761">
    <property type="term" value="P:very long-chain fatty acid biosynthetic process"/>
    <property type="evidence" value="ECO:0007669"/>
    <property type="project" value="TreeGrafter"/>
</dbReference>
<keyword evidence="8 14" id="KW-1133">Transmembrane helix</keyword>